<dbReference type="SUPFAM" id="SSF53187">
    <property type="entry name" value="Zn-dependent exopeptidases"/>
    <property type="match status" value="1"/>
</dbReference>
<dbReference type="InterPro" id="IPR045175">
    <property type="entry name" value="M28_fam"/>
</dbReference>
<dbReference type="Pfam" id="PF04389">
    <property type="entry name" value="Peptidase_M28"/>
    <property type="match status" value="1"/>
</dbReference>
<feature type="domain" description="Secretion system C-terminal sorting" evidence="4">
    <location>
        <begin position="387"/>
        <end position="455"/>
    </location>
</feature>
<protein>
    <submittedName>
        <fullName evidence="5">M28 family peptidase</fullName>
    </submittedName>
</protein>
<evidence type="ECO:0000313" key="5">
    <source>
        <dbReference type="EMBL" id="MFD2543324.1"/>
    </source>
</evidence>
<dbReference type="Proteomes" id="UP001597467">
    <property type="component" value="Unassembled WGS sequence"/>
</dbReference>
<evidence type="ECO:0000259" key="4">
    <source>
        <dbReference type="Pfam" id="PF18962"/>
    </source>
</evidence>
<evidence type="ECO:0000256" key="2">
    <source>
        <dbReference type="SAM" id="SignalP"/>
    </source>
</evidence>
<keyword evidence="6" id="KW-1185">Reference proteome</keyword>
<gene>
    <name evidence="5" type="ORF">ACFSSB_13405</name>
</gene>
<comment type="caution">
    <text evidence="5">The sequence shown here is derived from an EMBL/GenBank/DDBJ whole genome shotgun (WGS) entry which is preliminary data.</text>
</comment>
<dbReference type="EMBL" id="JBHULM010000011">
    <property type="protein sequence ID" value="MFD2543324.1"/>
    <property type="molecule type" value="Genomic_DNA"/>
</dbReference>
<reference evidence="6" key="1">
    <citation type="journal article" date="2019" name="Int. J. Syst. Evol. Microbiol.">
        <title>The Global Catalogue of Microorganisms (GCM) 10K type strain sequencing project: providing services to taxonomists for standard genome sequencing and annotation.</title>
        <authorList>
            <consortium name="The Broad Institute Genomics Platform"/>
            <consortium name="The Broad Institute Genome Sequencing Center for Infectious Disease"/>
            <person name="Wu L."/>
            <person name="Ma J."/>
        </authorList>
    </citation>
    <scope>NUCLEOTIDE SEQUENCE [LARGE SCALE GENOMIC DNA]</scope>
    <source>
        <strain evidence="6">KCTC 42808</strain>
    </source>
</reference>
<feature type="domain" description="Peptidase M28" evidence="3">
    <location>
        <begin position="98"/>
        <end position="284"/>
    </location>
</feature>
<dbReference type="PANTHER" id="PTHR12147">
    <property type="entry name" value="METALLOPEPTIDASE M28 FAMILY MEMBER"/>
    <property type="match status" value="1"/>
</dbReference>
<sequence>MKNISFIIFSFLLFSSSFMSAQSITEVINQMDLDSLQLTLREFSGEQPTIVNGNEVTITNRVYSNNDLAADYLFQKLDNLDNLTVTNQLINGEAGRRNIIATQLGKTNPDDIYIICAHYDAVADYCADDNASGTATVLEIARILSTQCLDNTIVYALWDEEEIGLVGAGYYANQAAANNDNILGVLNIDMMGYDGNNDNNFDIDVRDVANSLTMKDDIIAILNTPEYGFTLDVNVVNPGTTASDHSRFWNQDFSAVLVGESWETNDQTPYYHSSNDTYNTLNFPYYFELSKVIMGYMVTKAGLINVDNTVSQNATTLTANQDLVSYQWINCDTNTAIAGETNQSFIPTINGSYAVEITSGSCVEKSACIVFDSLGLQEFDAAEISFYPNPVQENLVVEMSNLQEDVMLELYDITGKMVLSKTSSKSKTILNLSNLGSGVYFIKASTSTKFSLAKILKD</sequence>
<dbReference type="Pfam" id="PF18962">
    <property type="entry name" value="Por_Secre_tail"/>
    <property type="match status" value="1"/>
</dbReference>
<accession>A0ABW5K5A8</accession>
<dbReference type="InterPro" id="IPR007484">
    <property type="entry name" value="Peptidase_M28"/>
</dbReference>
<evidence type="ECO:0000256" key="1">
    <source>
        <dbReference type="ARBA" id="ARBA00022729"/>
    </source>
</evidence>
<dbReference type="PANTHER" id="PTHR12147:SF26">
    <property type="entry name" value="PEPTIDASE M28 DOMAIN-CONTAINING PROTEIN"/>
    <property type="match status" value="1"/>
</dbReference>
<keyword evidence="1 2" id="KW-0732">Signal</keyword>
<proteinExistence type="predicted"/>
<dbReference type="InterPro" id="IPR026444">
    <property type="entry name" value="Secre_tail"/>
</dbReference>
<dbReference type="NCBIfam" id="TIGR04183">
    <property type="entry name" value="Por_Secre_tail"/>
    <property type="match status" value="1"/>
</dbReference>
<feature type="chain" id="PRO_5047187772" evidence="2">
    <location>
        <begin position="22"/>
        <end position="458"/>
    </location>
</feature>
<name>A0ABW5K5A8_9FLAO</name>
<evidence type="ECO:0000259" key="3">
    <source>
        <dbReference type="Pfam" id="PF04389"/>
    </source>
</evidence>
<evidence type="ECO:0000313" key="6">
    <source>
        <dbReference type="Proteomes" id="UP001597467"/>
    </source>
</evidence>
<dbReference type="RefSeq" id="WP_379905096.1">
    <property type="nucleotide sequence ID" value="NZ_JBHULM010000011.1"/>
</dbReference>
<feature type="signal peptide" evidence="2">
    <location>
        <begin position="1"/>
        <end position="21"/>
    </location>
</feature>
<organism evidence="5 6">
    <name type="scientific">Lacinutrix gracilariae</name>
    <dbReference type="NCBI Taxonomy" id="1747198"/>
    <lineage>
        <taxon>Bacteria</taxon>
        <taxon>Pseudomonadati</taxon>
        <taxon>Bacteroidota</taxon>
        <taxon>Flavobacteriia</taxon>
        <taxon>Flavobacteriales</taxon>
        <taxon>Flavobacteriaceae</taxon>
        <taxon>Lacinutrix</taxon>
    </lineage>
</organism>
<dbReference type="Gene3D" id="3.40.630.10">
    <property type="entry name" value="Zn peptidases"/>
    <property type="match status" value="1"/>
</dbReference>